<feature type="transmembrane region" description="Helical" evidence="1">
    <location>
        <begin position="70"/>
        <end position="94"/>
    </location>
</feature>
<dbReference type="AlphaFoldDB" id="A0A2A9E7Q5"/>
<keyword evidence="1" id="KW-1133">Transmembrane helix</keyword>
<keyword evidence="1" id="KW-0472">Membrane</keyword>
<proteinExistence type="predicted"/>
<dbReference type="Proteomes" id="UP000225548">
    <property type="component" value="Unassembled WGS sequence"/>
</dbReference>
<keyword evidence="1" id="KW-0812">Transmembrane</keyword>
<name>A0A2A9E7Q5_9MICO</name>
<evidence type="ECO:0000313" key="3">
    <source>
        <dbReference type="Proteomes" id="UP000225548"/>
    </source>
</evidence>
<organism evidence="2 3">
    <name type="scientific">Sanguibacter antarcticus</name>
    <dbReference type="NCBI Taxonomy" id="372484"/>
    <lineage>
        <taxon>Bacteria</taxon>
        <taxon>Bacillati</taxon>
        <taxon>Actinomycetota</taxon>
        <taxon>Actinomycetes</taxon>
        <taxon>Micrococcales</taxon>
        <taxon>Sanguibacteraceae</taxon>
        <taxon>Sanguibacter</taxon>
    </lineage>
</organism>
<gene>
    <name evidence="2" type="ORF">ATL42_2804</name>
</gene>
<dbReference type="OrthoDB" id="3822725at2"/>
<accession>A0A2A9E7Q5</accession>
<feature type="transmembrane region" description="Helical" evidence="1">
    <location>
        <begin position="235"/>
        <end position="259"/>
    </location>
</feature>
<evidence type="ECO:0008006" key="4">
    <source>
        <dbReference type="Google" id="ProtNLM"/>
    </source>
</evidence>
<protein>
    <recommendedName>
        <fullName evidence="4">ABC-2 family transporter</fullName>
    </recommendedName>
</protein>
<feature type="transmembrane region" description="Helical" evidence="1">
    <location>
        <begin position="161"/>
        <end position="184"/>
    </location>
</feature>
<reference evidence="2 3" key="1">
    <citation type="submission" date="2017-10" db="EMBL/GenBank/DDBJ databases">
        <title>Sequencing the genomes of 1000 actinobacteria strains.</title>
        <authorList>
            <person name="Klenk H.-P."/>
        </authorList>
    </citation>
    <scope>NUCLEOTIDE SEQUENCE [LARGE SCALE GENOMIC DNA]</scope>
    <source>
        <strain evidence="2 3">DSM 18966</strain>
    </source>
</reference>
<comment type="caution">
    <text evidence="2">The sequence shown here is derived from an EMBL/GenBank/DDBJ whole genome shotgun (WGS) entry which is preliminary data.</text>
</comment>
<evidence type="ECO:0000256" key="1">
    <source>
        <dbReference type="SAM" id="Phobius"/>
    </source>
</evidence>
<evidence type="ECO:0000313" key="2">
    <source>
        <dbReference type="EMBL" id="PFG34873.1"/>
    </source>
</evidence>
<feature type="transmembrane region" description="Helical" evidence="1">
    <location>
        <begin position="115"/>
        <end position="141"/>
    </location>
</feature>
<keyword evidence="3" id="KW-1185">Reference proteome</keyword>
<dbReference type="EMBL" id="PDJG01000001">
    <property type="protein sequence ID" value="PFG34873.1"/>
    <property type="molecule type" value="Genomic_DNA"/>
</dbReference>
<sequence length="264" mass="28112">MSTTTESLGKPTLARTQPIAAVPFTRLLHVELRKQIDTRAGRWLLITLGIVTALIMLIVVWVSAPENLTFMNLVLGAAVPQSLLLPVIGIMAVTSEWSQRTGMVTFALEPRRGRVVAAKVLSALGLGIAAVVAAIVLAAVANVAGMAFQDGVGTWTLDWEVLGGFLLTQLLVVAQGVAFGMILLNTPAAIVTYFILPTVLSLLGGLVSWLQTPSQWLDMNSTMGPLVAGTMDGDAWAKLAVSSLVWVVLPLVAGTWRVLHREVK</sequence>
<feature type="transmembrane region" description="Helical" evidence="1">
    <location>
        <begin position="43"/>
        <end position="64"/>
    </location>
</feature>
<feature type="transmembrane region" description="Helical" evidence="1">
    <location>
        <begin position="191"/>
        <end position="210"/>
    </location>
</feature>
<dbReference type="RefSeq" id="WP_098455838.1">
    <property type="nucleotide sequence ID" value="NZ_PDJG01000001.1"/>
</dbReference>